<feature type="transmembrane region" description="Helical" evidence="2">
    <location>
        <begin position="242"/>
        <end position="268"/>
    </location>
</feature>
<accession>A0AAV4JI00</accession>
<keyword evidence="2" id="KW-0812">Transmembrane</keyword>
<evidence type="ECO:0000256" key="1">
    <source>
        <dbReference type="SAM" id="MobiDB-lite"/>
    </source>
</evidence>
<dbReference type="EMBL" id="BMAT01010166">
    <property type="protein sequence ID" value="GFS21365.1"/>
    <property type="molecule type" value="Genomic_DNA"/>
</dbReference>
<dbReference type="AlphaFoldDB" id="A0AAV4JI00"/>
<proteinExistence type="predicted"/>
<feature type="compositionally biased region" description="Polar residues" evidence="1">
    <location>
        <begin position="433"/>
        <end position="443"/>
    </location>
</feature>
<sequence length="443" mass="49948">MYFVRLQATLKDPRMISRRTSLLSTGTAFIFLLVAQVVGVTGQQRATNVKDQVLEIGIDSQIITFDEDTLTRFYSLICRNWASKFTQPITESSNDPAVFEADSSPASIRTKHRTSTDVVNNLLCSVDFREEKMISCTRRKDAVHSCRRRRSRDCHEFHLSWNDNLSKSEDCDGKCVNIAWIWARHSVTFTYSPQLRSKLAVISEGLCPNNPRKKSKTTLTPPSTTGNSTAAVGGDEERESEVIVALCVIGGILLLVLIAAAILCVVCCRRRRDAKHEKNSVAVQTNRRPIRRWNIIQRPAFLSRNRYRNPRDDLPPPVIPAEDGSNSSPIYYEISSVEYEEPIHVRREEEERAETHRDKGSDYDYRQLRATRSEALEDRNDVTVMKTYGQDSASAERPPDLVPAGELVRGCPPVVVSVSDAPVSPPLPKPRSRTGQSTFKIRN</sequence>
<evidence type="ECO:0000256" key="2">
    <source>
        <dbReference type="SAM" id="Phobius"/>
    </source>
</evidence>
<dbReference type="Proteomes" id="UP000762676">
    <property type="component" value="Unassembled WGS sequence"/>
</dbReference>
<keyword evidence="2" id="KW-0472">Membrane</keyword>
<evidence type="ECO:0000313" key="3">
    <source>
        <dbReference type="EMBL" id="GFS21365.1"/>
    </source>
</evidence>
<organism evidence="3 4">
    <name type="scientific">Elysia marginata</name>
    <dbReference type="NCBI Taxonomy" id="1093978"/>
    <lineage>
        <taxon>Eukaryota</taxon>
        <taxon>Metazoa</taxon>
        <taxon>Spiralia</taxon>
        <taxon>Lophotrochozoa</taxon>
        <taxon>Mollusca</taxon>
        <taxon>Gastropoda</taxon>
        <taxon>Heterobranchia</taxon>
        <taxon>Euthyneura</taxon>
        <taxon>Panpulmonata</taxon>
        <taxon>Sacoglossa</taxon>
        <taxon>Placobranchoidea</taxon>
        <taxon>Plakobranchidae</taxon>
        <taxon>Elysia</taxon>
    </lineage>
</organism>
<protein>
    <submittedName>
        <fullName evidence="3">Uncharacterized protein</fullName>
    </submittedName>
</protein>
<feature type="region of interest" description="Disordered" evidence="1">
    <location>
        <begin position="420"/>
        <end position="443"/>
    </location>
</feature>
<evidence type="ECO:0000313" key="4">
    <source>
        <dbReference type="Proteomes" id="UP000762676"/>
    </source>
</evidence>
<comment type="caution">
    <text evidence="3">The sequence shown here is derived from an EMBL/GenBank/DDBJ whole genome shotgun (WGS) entry which is preliminary data.</text>
</comment>
<feature type="compositionally biased region" description="Low complexity" evidence="1">
    <location>
        <begin position="217"/>
        <end position="229"/>
    </location>
</feature>
<reference evidence="3 4" key="1">
    <citation type="journal article" date="2021" name="Elife">
        <title>Chloroplast acquisition without the gene transfer in kleptoplastic sea slugs, Plakobranchus ocellatus.</title>
        <authorList>
            <person name="Maeda T."/>
            <person name="Takahashi S."/>
            <person name="Yoshida T."/>
            <person name="Shimamura S."/>
            <person name="Takaki Y."/>
            <person name="Nagai Y."/>
            <person name="Toyoda A."/>
            <person name="Suzuki Y."/>
            <person name="Arimoto A."/>
            <person name="Ishii H."/>
            <person name="Satoh N."/>
            <person name="Nishiyama T."/>
            <person name="Hasebe M."/>
            <person name="Maruyama T."/>
            <person name="Minagawa J."/>
            <person name="Obokata J."/>
            <person name="Shigenobu S."/>
        </authorList>
    </citation>
    <scope>NUCLEOTIDE SEQUENCE [LARGE SCALE GENOMIC DNA]</scope>
</reference>
<gene>
    <name evidence="3" type="ORF">ElyMa_005080400</name>
</gene>
<feature type="region of interest" description="Disordered" evidence="1">
    <location>
        <begin position="211"/>
        <end position="234"/>
    </location>
</feature>
<keyword evidence="2" id="KW-1133">Transmembrane helix</keyword>
<name>A0AAV4JI00_9GAST</name>
<keyword evidence="4" id="KW-1185">Reference proteome</keyword>